<organism evidence="2 3">
    <name type="scientific">Pseudocercospora fuligena</name>
    <dbReference type="NCBI Taxonomy" id="685502"/>
    <lineage>
        <taxon>Eukaryota</taxon>
        <taxon>Fungi</taxon>
        <taxon>Dikarya</taxon>
        <taxon>Ascomycota</taxon>
        <taxon>Pezizomycotina</taxon>
        <taxon>Dothideomycetes</taxon>
        <taxon>Dothideomycetidae</taxon>
        <taxon>Mycosphaerellales</taxon>
        <taxon>Mycosphaerellaceae</taxon>
        <taxon>Pseudocercospora</taxon>
    </lineage>
</organism>
<protein>
    <recommendedName>
        <fullName evidence="4">Allergen</fullName>
    </recommendedName>
</protein>
<feature type="compositionally biased region" description="Basic and acidic residues" evidence="1">
    <location>
        <begin position="127"/>
        <end position="150"/>
    </location>
</feature>
<evidence type="ECO:0000256" key="1">
    <source>
        <dbReference type="SAM" id="MobiDB-lite"/>
    </source>
</evidence>
<dbReference type="Proteomes" id="UP000660729">
    <property type="component" value="Unassembled WGS sequence"/>
</dbReference>
<feature type="compositionally biased region" description="Basic and acidic residues" evidence="1">
    <location>
        <begin position="49"/>
        <end position="82"/>
    </location>
</feature>
<dbReference type="OrthoDB" id="2118965at2759"/>
<keyword evidence="3" id="KW-1185">Reference proteome</keyword>
<sequence>MDAISNTSLGKIFKPSEPTETKTEQNGSTVPAKRKTETVEAEVAPAVQKETKVEQEVAPAVEHETVKREHETKDQTVVDREKHQHHYHTTVQPLEHQEVKPEKHDHEVAPTEYRDINKDQNGASVKAKVDQDQAAFKDKTEQGVTKETKTDEGKIVGEHVHHHLHETIQPVIEKETIKPSVTHKTIPVKEVIQEGSKNHGVTKNAAISVDEFQHRLDGEGKVLETTHDGKPTTSATTAVTDKQ</sequence>
<accession>A0A8H6RN82</accession>
<feature type="compositionally biased region" description="Polar residues" evidence="1">
    <location>
        <begin position="231"/>
        <end position="243"/>
    </location>
</feature>
<feature type="compositionally biased region" description="Basic and acidic residues" evidence="1">
    <location>
        <begin position="95"/>
        <end position="118"/>
    </location>
</feature>
<feature type="region of interest" description="Disordered" evidence="1">
    <location>
        <begin position="1"/>
        <end position="150"/>
    </location>
</feature>
<dbReference type="EMBL" id="JABCIY010000070">
    <property type="protein sequence ID" value="KAF7193913.1"/>
    <property type="molecule type" value="Genomic_DNA"/>
</dbReference>
<feature type="compositionally biased region" description="Basic and acidic residues" evidence="1">
    <location>
        <begin position="221"/>
        <end position="230"/>
    </location>
</feature>
<feature type="region of interest" description="Disordered" evidence="1">
    <location>
        <begin position="221"/>
        <end position="243"/>
    </location>
</feature>
<dbReference type="PANTHER" id="PTHR38703">
    <property type="entry name" value="CHROMOSOME 8, WHOLE GENOME SHOTGUN SEQUENCE"/>
    <property type="match status" value="1"/>
</dbReference>
<evidence type="ECO:0000313" key="2">
    <source>
        <dbReference type="EMBL" id="KAF7193913.1"/>
    </source>
</evidence>
<gene>
    <name evidence="2" type="ORF">HII31_04803</name>
</gene>
<reference evidence="2" key="1">
    <citation type="submission" date="2020-04" db="EMBL/GenBank/DDBJ databases">
        <title>Draft genome resource of the tomato pathogen Pseudocercospora fuligena.</title>
        <authorList>
            <person name="Zaccaron A."/>
        </authorList>
    </citation>
    <scope>NUCLEOTIDE SEQUENCE</scope>
    <source>
        <strain evidence="2">PF001</strain>
    </source>
</reference>
<proteinExistence type="predicted"/>
<evidence type="ECO:0000313" key="3">
    <source>
        <dbReference type="Proteomes" id="UP000660729"/>
    </source>
</evidence>
<dbReference type="PANTHER" id="PTHR38703:SF1">
    <property type="entry name" value="ALLERGEN"/>
    <property type="match status" value="1"/>
</dbReference>
<evidence type="ECO:0008006" key="4">
    <source>
        <dbReference type="Google" id="ProtNLM"/>
    </source>
</evidence>
<name>A0A8H6RN82_9PEZI</name>
<dbReference type="AlphaFoldDB" id="A0A8H6RN82"/>
<comment type="caution">
    <text evidence="2">The sequence shown here is derived from an EMBL/GenBank/DDBJ whole genome shotgun (WGS) entry which is preliminary data.</text>
</comment>